<evidence type="ECO:0000313" key="3">
    <source>
        <dbReference type="Proteomes" id="UP001501295"/>
    </source>
</evidence>
<dbReference type="RefSeq" id="WP_345375518.1">
    <property type="nucleotide sequence ID" value="NZ_BAABLM010000003.1"/>
</dbReference>
<evidence type="ECO:0008006" key="4">
    <source>
        <dbReference type="Google" id="ProtNLM"/>
    </source>
</evidence>
<dbReference type="Proteomes" id="UP001501295">
    <property type="component" value="Unassembled WGS sequence"/>
</dbReference>
<dbReference type="EMBL" id="BAABLM010000003">
    <property type="protein sequence ID" value="GAA4674066.1"/>
    <property type="molecule type" value="Genomic_DNA"/>
</dbReference>
<name>A0ABP8VYG5_9MICO</name>
<accession>A0ABP8VYG5</accession>
<proteinExistence type="predicted"/>
<evidence type="ECO:0000313" key="2">
    <source>
        <dbReference type="EMBL" id="GAA4674066.1"/>
    </source>
</evidence>
<reference evidence="3" key="1">
    <citation type="journal article" date="2019" name="Int. J. Syst. Evol. Microbiol.">
        <title>The Global Catalogue of Microorganisms (GCM) 10K type strain sequencing project: providing services to taxonomists for standard genome sequencing and annotation.</title>
        <authorList>
            <consortium name="The Broad Institute Genomics Platform"/>
            <consortium name="The Broad Institute Genome Sequencing Center for Infectious Disease"/>
            <person name="Wu L."/>
            <person name="Ma J."/>
        </authorList>
    </citation>
    <scope>NUCLEOTIDE SEQUENCE [LARGE SCALE GENOMIC DNA]</scope>
    <source>
        <strain evidence="3">JCM 18956</strain>
    </source>
</reference>
<feature type="region of interest" description="Disordered" evidence="1">
    <location>
        <begin position="262"/>
        <end position="286"/>
    </location>
</feature>
<comment type="caution">
    <text evidence="2">The sequence shown here is derived from an EMBL/GenBank/DDBJ whole genome shotgun (WGS) entry which is preliminary data.</text>
</comment>
<keyword evidence="3" id="KW-1185">Reference proteome</keyword>
<gene>
    <name evidence="2" type="ORF">GCM10025780_18150</name>
</gene>
<organism evidence="2 3">
    <name type="scientific">Frondihabitans cladoniiphilus</name>
    <dbReference type="NCBI Taxonomy" id="715785"/>
    <lineage>
        <taxon>Bacteria</taxon>
        <taxon>Bacillati</taxon>
        <taxon>Actinomycetota</taxon>
        <taxon>Actinomycetes</taxon>
        <taxon>Micrococcales</taxon>
        <taxon>Microbacteriaceae</taxon>
        <taxon>Frondihabitans</taxon>
    </lineage>
</organism>
<evidence type="ECO:0000256" key="1">
    <source>
        <dbReference type="SAM" id="MobiDB-lite"/>
    </source>
</evidence>
<feature type="region of interest" description="Disordered" evidence="1">
    <location>
        <begin position="207"/>
        <end position="237"/>
    </location>
</feature>
<protein>
    <recommendedName>
        <fullName evidence="4">Pilus assembly protein PilO</fullName>
    </recommendedName>
</protein>
<sequence length="286" mass="28006">MDRNRLMMFGAGLATVVVVVVGFLLGVQPQLQTASQAKDAAVTVSTQNATLAGEIVTLKSRYAAMDSLNTQLGLLTASVPADVDAGSFITEINGIAQSTAASVTTITTGTPLAYLAPVVTSTAPAATSTATSSASPSASATAAPAPAASAATPVAPVVTTDPTITAANFSTIPVSITISATNEQALTFLKELRTGQRLYLVTGITSTAGSASSSGGAAASSTPTTDASTDASATATAATDTRPVWTITGLIYALSGNASTTTTTPTATSGASTGTTTTSTDTAAGK</sequence>